<gene>
    <name evidence="1" type="ORF">PEVE_00017441</name>
</gene>
<organism evidence="1 2">
    <name type="scientific">Porites evermanni</name>
    <dbReference type="NCBI Taxonomy" id="104178"/>
    <lineage>
        <taxon>Eukaryota</taxon>
        <taxon>Metazoa</taxon>
        <taxon>Cnidaria</taxon>
        <taxon>Anthozoa</taxon>
        <taxon>Hexacorallia</taxon>
        <taxon>Scleractinia</taxon>
        <taxon>Fungiina</taxon>
        <taxon>Poritidae</taxon>
        <taxon>Porites</taxon>
    </lineage>
</organism>
<dbReference type="EMBL" id="CALNXI010000024">
    <property type="protein sequence ID" value="CAH3015519.1"/>
    <property type="molecule type" value="Genomic_DNA"/>
</dbReference>
<reference evidence="1 2" key="1">
    <citation type="submission" date="2022-05" db="EMBL/GenBank/DDBJ databases">
        <authorList>
            <consortium name="Genoscope - CEA"/>
            <person name="William W."/>
        </authorList>
    </citation>
    <scope>NUCLEOTIDE SEQUENCE [LARGE SCALE GENOMIC DNA]</scope>
</reference>
<accession>A0ABN8LNB2</accession>
<keyword evidence="2" id="KW-1185">Reference proteome</keyword>
<dbReference type="Proteomes" id="UP001159427">
    <property type="component" value="Unassembled WGS sequence"/>
</dbReference>
<name>A0ABN8LNB2_9CNID</name>
<sequence>VSSFRIYPFVTTVVVSKGTETNKSFGFPALSLCNLNAFNTRRFRDLYNGSPNEPFIERYIKDISLMATKSEEILTKEFKSRNLGLFYRFRTADQTLGVKGIMSHQVAEMLLPSKSLGSIHAL</sequence>
<protein>
    <submittedName>
        <fullName evidence="1">Uncharacterized protein</fullName>
    </submittedName>
</protein>
<feature type="non-terminal residue" evidence="1">
    <location>
        <position position="1"/>
    </location>
</feature>
<comment type="caution">
    <text evidence="1">The sequence shown here is derived from an EMBL/GenBank/DDBJ whole genome shotgun (WGS) entry which is preliminary data.</text>
</comment>
<evidence type="ECO:0000313" key="2">
    <source>
        <dbReference type="Proteomes" id="UP001159427"/>
    </source>
</evidence>
<evidence type="ECO:0000313" key="1">
    <source>
        <dbReference type="EMBL" id="CAH3015519.1"/>
    </source>
</evidence>
<proteinExistence type="predicted"/>